<dbReference type="AlphaFoldDB" id="A0ABD5U7R8"/>
<evidence type="ECO:0000313" key="3">
    <source>
        <dbReference type="Proteomes" id="UP001596406"/>
    </source>
</evidence>
<gene>
    <name evidence="2" type="ORF">ACFQHK_08875</name>
</gene>
<dbReference type="InterPro" id="IPR013211">
    <property type="entry name" value="LVIVD"/>
</dbReference>
<sequence length="502" mass="52582">MVNDGLSRRTALRALGGALALPTLPALPLTGRAAGQDGFAPLGRVEVEGTKEAVVDGDVAYLATTDGFATVDVSDPESPALLAERRDLLADREGGPLEEIFDVKVDGDRLVVPGPANASQGALQGAALYDVADPAAPERLAVYETDFFHHNVYFDDGVLYFGANGLPGNPLVMVDADALAADDPNPELGRWSPAAEDDRWLDVPFGVFNLHDIWVQEGVAALAYWDAGTWLVDVSDPAAPDPIVKVRGYDPEDLAGLSDQAVASRQFQLPGNDHFVAFDDDMSLLGLGMEAWDQTPDDGEGSPGGIDLYDVSTLAAPELVHSFAAPPTDDPSYSGTWTTSHNFELTGGRLYASWYQGGVSVHDVRDPSDPTPLAEWRDEVETSFWTARAARPGEFFVASSANFLEWDVTEALYTFPDPDLEESVPNTTTPTPGGNASNGTDGPTANGSTANGTNGSAANGSGTNETNGSAGSGATGPGVGVLGGAAAFGLGAWRLATRTREE</sequence>
<evidence type="ECO:0000256" key="1">
    <source>
        <dbReference type="SAM" id="MobiDB-lite"/>
    </source>
</evidence>
<name>A0ABD5U7R8_9EURY</name>
<dbReference type="Pfam" id="PF08309">
    <property type="entry name" value="LVIVD"/>
    <property type="match status" value="2"/>
</dbReference>
<proteinExistence type="predicted"/>
<dbReference type="SUPFAM" id="SSF50998">
    <property type="entry name" value="Quinoprotein alcohol dehydrogenase-like"/>
    <property type="match status" value="1"/>
</dbReference>
<keyword evidence="3" id="KW-1185">Reference proteome</keyword>
<accession>A0ABD5U7R8</accession>
<reference evidence="2 3" key="1">
    <citation type="journal article" date="2019" name="Int. J. Syst. Evol. Microbiol.">
        <title>The Global Catalogue of Microorganisms (GCM) 10K type strain sequencing project: providing services to taxonomists for standard genome sequencing and annotation.</title>
        <authorList>
            <consortium name="The Broad Institute Genomics Platform"/>
            <consortium name="The Broad Institute Genome Sequencing Center for Infectious Disease"/>
            <person name="Wu L."/>
            <person name="Ma J."/>
        </authorList>
    </citation>
    <scope>NUCLEOTIDE SEQUENCE [LARGE SCALE GENOMIC DNA]</scope>
    <source>
        <strain evidence="2 3">PSRA2</strain>
    </source>
</reference>
<dbReference type="Proteomes" id="UP001596406">
    <property type="component" value="Unassembled WGS sequence"/>
</dbReference>
<feature type="compositionally biased region" description="Low complexity" evidence="1">
    <location>
        <begin position="425"/>
        <end position="464"/>
    </location>
</feature>
<dbReference type="InterPro" id="IPR011047">
    <property type="entry name" value="Quinoprotein_ADH-like_sf"/>
</dbReference>
<comment type="caution">
    <text evidence="2">The sequence shown here is derived from an EMBL/GenBank/DDBJ whole genome shotgun (WGS) entry which is preliminary data.</text>
</comment>
<evidence type="ECO:0000313" key="2">
    <source>
        <dbReference type="EMBL" id="MFC6836625.1"/>
    </source>
</evidence>
<protein>
    <submittedName>
        <fullName evidence="2">LVIVD repeat-containing protein</fullName>
    </submittedName>
</protein>
<organism evidence="2 3">
    <name type="scientific">Halomarina ordinaria</name>
    <dbReference type="NCBI Taxonomy" id="3033939"/>
    <lineage>
        <taxon>Archaea</taxon>
        <taxon>Methanobacteriati</taxon>
        <taxon>Methanobacteriota</taxon>
        <taxon>Stenosarchaea group</taxon>
        <taxon>Halobacteria</taxon>
        <taxon>Halobacteriales</taxon>
        <taxon>Natronomonadaceae</taxon>
        <taxon>Halomarina</taxon>
    </lineage>
</organism>
<feature type="region of interest" description="Disordered" evidence="1">
    <location>
        <begin position="417"/>
        <end position="481"/>
    </location>
</feature>
<feature type="compositionally biased region" description="Gly residues" evidence="1">
    <location>
        <begin position="470"/>
        <end position="481"/>
    </location>
</feature>
<dbReference type="InterPro" id="IPR006311">
    <property type="entry name" value="TAT_signal"/>
</dbReference>
<dbReference type="PROSITE" id="PS51318">
    <property type="entry name" value="TAT"/>
    <property type="match status" value="1"/>
</dbReference>
<dbReference type="RefSeq" id="WP_304448306.1">
    <property type="nucleotide sequence ID" value="NZ_JARRAH010000001.1"/>
</dbReference>
<dbReference type="EMBL" id="JBHSXM010000001">
    <property type="protein sequence ID" value="MFC6836625.1"/>
    <property type="molecule type" value="Genomic_DNA"/>
</dbReference>